<evidence type="ECO:0000256" key="6">
    <source>
        <dbReference type="ARBA" id="ARBA00023033"/>
    </source>
</evidence>
<organism evidence="9 10">
    <name type="scientific">Mycena alexandri</name>
    <dbReference type="NCBI Taxonomy" id="1745969"/>
    <lineage>
        <taxon>Eukaryota</taxon>
        <taxon>Fungi</taxon>
        <taxon>Dikarya</taxon>
        <taxon>Basidiomycota</taxon>
        <taxon>Agaricomycotina</taxon>
        <taxon>Agaricomycetes</taxon>
        <taxon>Agaricomycetidae</taxon>
        <taxon>Agaricales</taxon>
        <taxon>Marasmiineae</taxon>
        <taxon>Mycenaceae</taxon>
        <taxon>Mycena</taxon>
    </lineage>
</organism>
<evidence type="ECO:0000256" key="2">
    <source>
        <dbReference type="ARBA" id="ARBA00010617"/>
    </source>
</evidence>
<evidence type="ECO:0000256" key="7">
    <source>
        <dbReference type="PIRSR" id="PIRSR602403-1"/>
    </source>
</evidence>
<dbReference type="InterPro" id="IPR002403">
    <property type="entry name" value="Cyt_P450_E_grp-IV"/>
</dbReference>
<dbReference type="GO" id="GO:0020037">
    <property type="term" value="F:heme binding"/>
    <property type="evidence" value="ECO:0007669"/>
    <property type="project" value="InterPro"/>
</dbReference>
<evidence type="ECO:0000256" key="8">
    <source>
        <dbReference type="RuleBase" id="RU000461"/>
    </source>
</evidence>
<dbReference type="GO" id="GO:0004497">
    <property type="term" value="F:monooxygenase activity"/>
    <property type="evidence" value="ECO:0007669"/>
    <property type="project" value="UniProtKB-KW"/>
</dbReference>
<evidence type="ECO:0000256" key="4">
    <source>
        <dbReference type="ARBA" id="ARBA00023002"/>
    </source>
</evidence>
<comment type="cofactor">
    <cofactor evidence="1 7">
        <name>heme</name>
        <dbReference type="ChEBI" id="CHEBI:30413"/>
    </cofactor>
</comment>
<dbReference type="Gene3D" id="1.10.630.10">
    <property type="entry name" value="Cytochrome P450"/>
    <property type="match status" value="1"/>
</dbReference>
<keyword evidence="4 8" id="KW-0560">Oxidoreductase</keyword>
<dbReference type="AlphaFoldDB" id="A0AAD6SGE2"/>
<dbReference type="CDD" id="cd11041">
    <property type="entry name" value="CYP503A1-like"/>
    <property type="match status" value="1"/>
</dbReference>
<dbReference type="Pfam" id="PF00067">
    <property type="entry name" value="p450"/>
    <property type="match status" value="1"/>
</dbReference>
<feature type="binding site" description="axial binding residue" evidence="7">
    <location>
        <position position="203"/>
    </location>
    <ligand>
        <name>heme</name>
        <dbReference type="ChEBI" id="CHEBI:30413"/>
    </ligand>
    <ligandPart>
        <name>Fe</name>
        <dbReference type="ChEBI" id="CHEBI:18248"/>
    </ligandPart>
</feature>
<keyword evidence="7 8" id="KW-0349">Heme</keyword>
<evidence type="ECO:0000256" key="5">
    <source>
        <dbReference type="ARBA" id="ARBA00023004"/>
    </source>
</evidence>
<dbReference type="InterPro" id="IPR017972">
    <property type="entry name" value="Cyt_P450_CS"/>
</dbReference>
<dbReference type="InterPro" id="IPR001128">
    <property type="entry name" value="Cyt_P450"/>
</dbReference>
<dbReference type="EMBL" id="JARJCM010000139">
    <property type="protein sequence ID" value="KAJ7026336.1"/>
    <property type="molecule type" value="Genomic_DNA"/>
</dbReference>
<gene>
    <name evidence="9" type="ORF">C8F04DRAFT_1296872</name>
</gene>
<keyword evidence="5 7" id="KW-0408">Iron</keyword>
<keyword evidence="10" id="KW-1185">Reference proteome</keyword>
<dbReference type="PANTHER" id="PTHR46206:SF1">
    <property type="entry name" value="P450, PUTATIVE (EUROFUNG)-RELATED"/>
    <property type="match status" value="1"/>
</dbReference>
<accession>A0AAD6SGE2</accession>
<dbReference type="PROSITE" id="PS00086">
    <property type="entry name" value="CYTOCHROME_P450"/>
    <property type="match status" value="1"/>
</dbReference>
<dbReference type="InterPro" id="IPR036396">
    <property type="entry name" value="Cyt_P450_sf"/>
</dbReference>
<sequence length="259" mass="29157">MKAKAADPTYPWEEPDDFITWMVRESFKRETFHETSVYHLAYRIVLLNFGGITTTSIMVGPIQHARLTPDAANVISALREEAERVLQEHNGEWSKSAVAKLRRLDSAIRESARVSAIGGNALARRVKIDGFTLPNGLAVAKNSTIGVSMDGIHFDEAYYDHPYVYDAFRFSRPREEAEKPRTNEDLVTTSVHWLPFSHGLHACPGRFFAANNVKMILAQLLLDYEIRPFATRPPNVAIGDMSVVPVTATMMIRKRDLKA</sequence>
<reference evidence="9" key="1">
    <citation type="submission" date="2023-03" db="EMBL/GenBank/DDBJ databases">
        <title>Massive genome expansion in bonnet fungi (Mycena s.s.) driven by repeated elements and novel gene families across ecological guilds.</title>
        <authorList>
            <consortium name="Lawrence Berkeley National Laboratory"/>
            <person name="Harder C.B."/>
            <person name="Miyauchi S."/>
            <person name="Viragh M."/>
            <person name="Kuo A."/>
            <person name="Thoen E."/>
            <person name="Andreopoulos B."/>
            <person name="Lu D."/>
            <person name="Skrede I."/>
            <person name="Drula E."/>
            <person name="Henrissat B."/>
            <person name="Morin E."/>
            <person name="Kohler A."/>
            <person name="Barry K."/>
            <person name="LaButti K."/>
            <person name="Morin E."/>
            <person name="Salamov A."/>
            <person name="Lipzen A."/>
            <person name="Mereny Z."/>
            <person name="Hegedus B."/>
            <person name="Baldrian P."/>
            <person name="Stursova M."/>
            <person name="Weitz H."/>
            <person name="Taylor A."/>
            <person name="Grigoriev I.V."/>
            <person name="Nagy L.G."/>
            <person name="Martin F."/>
            <person name="Kauserud H."/>
        </authorList>
    </citation>
    <scope>NUCLEOTIDE SEQUENCE</scope>
    <source>
        <strain evidence="9">CBHHK200</strain>
    </source>
</reference>
<keyword evidence="3 7" id="KW-0479">Metal-binding</keyword>
<evidence type="ECO:0000256" key="3">
    <source>
        <dbReference type="ARBA" id="ARBA00022723"/>
    </source>
</evidence>
<comment type="similarity">
    <text evidence="2 8">Belongs to the cytochrome P450 family.</text>
</comment>
<dbReference type="PRINTS" id="PR00465">
    <property type="entry name" value="EP450IV"/>
</dbReference>
<dbReference type="Proteomes" id="UP001218188">
    <property type="component" value="Unassembled WGS sequence"/>
</dbReference>
<dbReference type="GO" id="GO:0016705">
    <property type="term" value="F:oxidoreductase activity, acting on paired donors, with incorporation or reduction of molecular oxygen"/>
    <property type="evidence" value="ECO:0007669"/>
    <property type="project" value="InterPro"/>
</dbReference>
<dbReference type="SUPFAM" id="SSF48264">
    <property type="entry name" value="Cytochrome P450"/>
    <property type="match status" value="1"/>
</dbReference>
<evidence type="ECO:0000313" key="10">
    <source>
        <dbReference type="Proteomes" id="UP001218188"/>
    </source>
</evidence>
<proteinExistence type="inferred from homology"/>
<evidence type="ECO:0000256" key="1">
    <source>
        <dbReference type="ARBA" id="ARBA00001971"/>
    </source>
</evidence>
<dbReference type="GO" id="GO:0005506">
    <property type="term" value="F:iron ion binding"/>
    <property type="evidence" value="ECO:0007669"/>
    <property type="project" value="InterPro"/>
</dbReference>
<name>A0AAD6SGE2_9AGAR</name>
<dbReference type="PANTHER" id="PTHR46206">
    <property type="entry name" value="CYTOCHROME P450"/>
    <property type="match status" value="1"/>
</dbReference>
<comment type="caution">
    <text evidence="9">The sequence shown here is derived from an EMBL/GenBank/DDBJ whole genome shotgun (WGS) entry which is preliminary data.</text>
</comment>
<keyword evidence="6 8" id="KW-0503">Monooxygenase</keyword>
<evidence type="ECO:0000313" key="9">
    <source>
        <dbReference type="EMBL" id="KAJ7026336.1"/>
    </source>
</evidence>
<protein>
    <submittedName>
        <fullName evidence="9">Cytochrome P450</fullName>
    </submittedName>
</protein>